<sequence>MSCQIKDPEFTKCSTQSIQKVMDAINENNGLPGLDSLPPLDPLYVNRIRVDQSGTQAINLKVELSKVVIGGFKKIKIVESRVFPKDYHWETKIFLPKMTIAGAYALKGRILLINMNGRGNMTLGIDNIKIDLYTTVRLYEKGGFTFYNVTSTSAKYKIDKLSARFDNLFNGNKQLEESTNAFFNQNWETLNEALQPIIQSTISEILLKYLRAIFHYIPANYFVSDIPTSTELYGN</sequence>
<dbReference type="InterPro" id="IPR038606">
    <property type="entry name" value="To_sf"/>
</dbReference>
<evidence type="ECO:0000256" key="2">
    <source>
        <dbReference type="ARBA" id="ARBA00023108"/>
    </source>
</evidence>
<evidence type="ECO:0000256" key="3">
    <source>
        <dbReference type="ARBA" id="ARBA00060902"/>
    </source>
</evidence>
<dbReference type="Pfam" id="PF06585">
    <property type="entry name" value="JHBP"/>
    <property type="match status" value="1"/>
</dbReference>
<dbReference type="Gene3D" id="3.15.10.30">
    <property type="entry name" value="Haemolymph juvenile hormone binding protein"/>
    <property type="match status" value="1"/>
</dbReference>
<dbReference type="PANTHER" id="PTHR11008:SF25">
    <property type="entry name" value="IP09473P-RELATED"/>
    <property type="match status" value="1"/>
</dbReference>
<dbReference type="GO" id="GO:0007623">
    <property type="term" value="P:circadian rhythm"/>
    <property type="evidence" value="ECO:0007669"/>
    <property type="project" value="UniProtKB-ARBA"/>
</dbReference>
<accession>A0A7R8YMY0</accession>
<evidence type="ECO:0000313" key="5">
    <source>
        <dbReference type="Proteomes" id="UP000594454"/>
    </source>
</evidence>
<gene>
    <name evidence="4" type="ORF">HERILL_LOCUS1196</name>
</gene>
<proteinExistence type="inferred from homology"/>
<dbReference type="EMBL" id="LR899009">
    <property type="protein sequence ID" value="CAD7077895.1"/>
    <property type="molecule type" value="Genomic_DNA"/>
</dbReference>
<dbReference type="FunCoup" id="A0A7R8YMY0">
    <property type="interactions" value="116"/>
</dbReference>
<dbReference type="PANTHER" id="PTHR11008">
    <property type="entry name" value="PROTEIN TAKEOUT-LIKE PROTEIN"/>
    <property type="match status" value="1"/>
</dbReference>
<protein>
    <recommendedName>
        <fullName evidence="6">Protein takeout</fullName>
    </recommendedName>
</protein>
<dbReference type="FunFam" id="3.15.10.30:FF:000001">
    <property type="entry name" value="Takeout-like protein 1"/>
    <property type="match status" value="1"/>
</dbReference>
<dbReference type="InParanoid" id="A0A7R8YMY0"/>
<comment type="similarity">
    <text evidence="3">Belongs to the TO family.</text>
</comment>
<evidence type="ECO:0000256" key="1">
    <source>
        <dbReference type="ARBA" id="ARBA00022729"/>
    </source>
</evidence>
<reference evidence="4 5" key="1">
    <citation type="submission" date="2020-11" db="EMBL/GenBank/DDBJ databases">
        <authorList>
            <person name="Wallbank WR R."/>
            <person name="Pardo Diaz C."/>
            <person name="Kozak K."/>
            <person name="Martin S."/>
            <person name="Jiggins C."/>
            <person name="Moest M."/>
            <person name="Warren A I."/>
            <person name="Generalovic N T."/>
            <person name="Byers J.R.P. K."/>
            <person name="Montejo-Kovacevich G."/>
            <person name="Yen C E."/>
        </authorList>
    </citation>
    <scope>NUCLEOTIDE SEQUENCE [LARGE SCALE GENOMIC DNA]</scope>
</reference>
<evidence type="ECO:0008006" key="6">
    <source>
        <dbReference type="Google" id="ProtNLM"/>
    </source>
</evidence>
<keyword evidence="2" id="KW-0090">Biological rhythms</keyword>
<keyword evidence="1" id="KW-0732">Signal</keyword>
<name>A0A7R8YMY0_HERIL</name>
<organism evidence="4 5">
    <name type="scientific">Hermetia illucens</name>
    <name type="common">Black soldier fly</name>
    <dbReference type="NCBI Taxonomy" id="343691"/>
    <lineage>
        <taxon>Eukaryota</taxon>
        <taxon>Metazoa</taxon>
        <taxon>Ecdysozoa</taxon>
        <taxon>Arthropoda</taxon>
        <taxon>Hexapoda</taxon>
        <taxon>Insecta</taxon>
        <taxon>Pterygota</taxon>
        <taxon>Neoptera</taxon>
        <taxon>Endopterygota</taxon>
        <taxon>Diptera</taxon>
        <taxon>Brachycera</taxon>
        <taxon>Stratiomyomorpha</taxon>
        <taxon>Stratiomyidae</taxon>
        <taxon>Hermetiinae</taxon>
        <taxon>Hermetia</taxon>
    </lineage>
</organism>
<dbReference type="OrthoDB" id="8175281at2759"/>
<dbReference type="SMART" id="SM00700">
    <property type="entry name" value="JHBP"/>
    <property type="match status" value="1"/>
</dbReference>
<keyword evidence="5" id="KW-1185">Reference proteome</keyword>
<dbReference type="InterPro" id="IPR010562">
    <property type="entry name" value="Haemolymph_juvenile_hormone-bd"/>
</dbReference>
<dbReference type="Proteomes" id="UP000594454">
    <property type="component" value="Chromosome 1"/>
</dbReference>
<dbReference type="AlphaFoldDB" id="A0A7R8YMY0"/>
<dbReference type="GO" id="GO:0005615">
    <property type="term" value="C:extracellular space"/>
    <property type="evidence" value="ECO:0007669"/>
    <property type="project" value="TreeGrafter"/>
</dbReference>
<evidence type="ECO:0000313" key="4">
    <source>
        <dbReference type="EMBL" id="CAD7077895.1"/>
    </source>
</evidence>